<reference evidence="1 2" key="1">
    <citation type="submission" date="2024-09" db="EMBL/GenBank/DDBJ databases">
        <title>Floridaenema gen nov. (Aerosakkonemataceae, Aerosakkonematales ord. nov., Cyanobacteria) from benthic tropical and subtropical fresh waters, with the description of four new species.</title>
        <authorList>
            <person name="Moretto J.A."/>
            <person name="Berthold D.E."/>
            <person name="Lefler F.W."/>
            <person name="Huang I.-S."/>
            <person name="Laughinghouse H. IV."/>
        </authorList>
    </citation>
    <scope>NUCLEOTIDE SEQUENCE [LARGE SCALE GENOMIC DNA]</scope>
    <source>
        <strain evidence="1 2">BLCC-F50</strain>
    </source>
</reference>
<dbReference type="EMBL" id="JBHFNR010000221">
    <property type="protein sequence ID" value="MFB2896904.1"/>
    <property type="molecule type" value="Genomic_DNA"/>
</dbReference>
<evidence type="ECO:0000313" key="1">
    <source>
        <dbReference type="EMBL" id="MFB2896904.1"/>
    </source>
</evidence>
<proteinExistence type="predicted"/>
<name>A0ABV4XYU1_9CYAN</name>
<dbReference type="Proteomes" id="UP001576784">
    <property type="component" value="Unassembled WGS sequence"/>
</dbReference>
<organism evidence="1 2">
    <name type="scientific">Floridaenema flaviceps BLCC-F50</name>
    <dbReference type="NCBI Taxonomy" id="3153642"/>
    <lineage>
        <taxon>Bacteria</taxon>
        <taxon>Bacillati</taxon>
        <taxon>Cyanobacteriota</taxon>
        <taxon>Cyanophyceae</taxon>
        <taxon>Oscillatoriophycideae</taxon>
        <taxon>Aerosakkonematales</taxon>
        <taxon>Aerosakkonemataceae</taxon>
        <taxon>Floridanema</taxon>
        <taxon>Floridanema flaviceps</taxon>
    </lineage>
</organism>
<dbReference type="RefSeq" id="WP_413266522.1">
    <property type="nucleotide sequence ID" value="NZ_JBHFNR010000221.1"/>
</dbReference>
<keyword evidence="2" id="KW-1185">Reference proteome</keyword>
<evidence type="ECO:0000313" key="2">
    <source>
        <dbReference type="Proteomes" id="UP001576784"/>
    </source>
</evidence>
<comment type="caution">
    <text evidence="1">The sequence shown here is derived from an EMBL/GenBank/DDBJ whole genome shotgun (WGS) entry which is preliminary data.</text>
</comment>
<accession>A0ABV4XYU1</accession>
<protein>
    <submittedName>
        <fullName evidence="1">Uncharacterized protein</fullName>
    </submittedName>
</protein>
<sequence length="62" mass="7302">MSDTTVKNKVLKAVEEMSPDVTFEEVMERLYFLYKVEQGLKQVETGDIISHVEAKKRIKKWQ</sequence>
<gene>
    <name evidence="1" type="ORF">ACE1CI_28660</name>
</gene>